<keyword evidence="3" id="KW-1185">Reference proteome</keyword>
<dbReference type="RefSeq" id="XP_069207828.1">
    <property type="nucleotide sequence ID" value="XM_069355757.1"/>
</dbReference>
<dbReference type="EMBL" id="JBBXJM010000005">
    <property type="protein sequence ID" value="KAL1407884.1"/>
    <property type="molecule type" value="Genomic_DNA"/>
</dbReference>
<reference evidence="2 3" key="1">
    <citation type="submission" date="2023-08" db="EMBL/GenBank/DDBJ databases">
        <title>Annotated Genome Sequence of Vanrija albida AlHP1.</title>
        <authorList>
            <person name="Herzog R."/>
        </authorList>
    </citation>
    <scope>NUCLEOTIDE SEQUENCE [LARGE SCALE GENOMIC DNA]</scope>
    <source>
        <strain evidence="2 3">AlHP1</strain>
    </source>
</reference>
<gene>
    <name evidence="2" type="ORF">Q8F55_007320</name>
</gene>
<feature type="compositionally biased region" description="Polar residues" evidence="1">
    <location>
        <begin position="280"/>
        <end position="292"/>
    </location>
</feature>
<accession>A0ABR3PZJ6</accession>
<feature type="compositionally biased region" description="Polar residues" evidence="1">
    <location>
        <begin position="305"/>
        <end position="319"/>
    </location>
</feature>
<feature type="region of interest" description="Disordered" evidence="1">
    <location>
        <begin position="270"/>
        <end position="373"/>
    </location>
</feature>
<dbReference type="Proteomes" id="UP001565368">
    <property type="component" value="Unassembled WGS sequence"/>
</dbReference>
<organism evidence="2 3">
    <name type="scientific">Vanrija albida</name>
    <dbReference type="NCBI Taxonomy" id="181172"/>
    <lineage>
        <taxon>Eukaryota</taxon>
        <taxon>Fungi</taxon>
        <taxon>Dikarya</taxon>
        <taxon>Basidiomycota</taxon>
        <taxon>Agaricomycotina</taxon>
        <taxon>Tremellomycetes</taxon>
        <taxon>Trichosporonales</taxon>
        <taxon>Trichosporonaceae</taxon>
        <taxon>Vanrija</taxon>
    </lineage>
</organism>
<evidence type="ECO:0000256" key="1">
    <source>
        <dbReference type="SAM" id="MobiDB-lite"/>
    </source>
</evidence>
<feature type="region of interest" description="Disordered" evidence="1">
    <location>
        <begin position="120"/>
        <end position="149"/>
    </location>
</feature>
<feature type="compositionally biased region" description="Polar residues" evidence="1">
    <location>
        <begin position="122"/>
        <end position="134"/>
    </location>
</feature>
<protein>
    <submittedName>
        <fullName evidence="2">Uncharacterized protein</fullName>
    </submittedName>
</protein>
<evidence type="ECO:0000313" key="3">
    <source>
        <dbReference type="Proteomes" id="UP001565368"/>
    </source>
</evidence>
<proteinExistence type="predicted"/>
<name>A0ABR3PZJ6_9TREE</name>
<sequence length="398" mass="43496">MSLTELPDRWIIVNHIPGPHSYSEKVLVEWLHGLPHIGSVDFATDEGRFEMIFGTSVLFTHRDTVEIRDALLSGIPLRSDGDDYRAANFIRAPPSGSPGQGINTSTPRARAVCYQNVKRARTSSSEANGESHSYASRPIPQGANHRAGPRRADHLMSYSEADAILRLSGGYVNRAPAIDPIIQAYFNDLPQYPPRLATIPEASSYDGYDTETTSVSSGLSMLSSTDVDDDDLAAQINPYPCFPTAQPRYQEPIQPHPCYVPPANQSGLCLDRNGSGGGTASQMSDTQTNQSGWPDAYRNPYTGGAASQMNHTKTAQSAWPSVYRNDHTRGSTSQKSHTKTDQSRWPIAYRNDYTGPVNTGSAPAGPMEGEPTIPTPIILLNGVRLKDDEKDEWDGLYD</sequence>
<evidence type="ECO:0000313" key="2">
    <source>
        <dbReference type="EMBL" id="KAL1407884.1"/>
    </source>
</evidence>
<comment type="caution">
    <text evidence="2">The sequence shown here is derived from an EMBL/GenBank/DDBJ whole genome shotgun (WGS) entry which is preliminary data.</text>
</comment>
<dbReference type="GeneID" id="95988363"/>